<evidence type="ECO:0000259" key="4">
    <source>
        <dbReference type="Pfam" id="PF02875"/>
    </source>
</evidence>
<accession>X1A201</accession>
<comment type="caution">
    <text evidence="5">The sequence shown here is derived from an EMBL/GenBank/DDBJ whole genome shotgun (WGS) entry which is preliminary data.</text>
</comment>
<reference evidence="5" key="1">
    <citation type="journal article" date="2014" name="Front. Microbiol.">
        <title>High frequency of phylogenetically diverse reductive dehalogenase-homologous genes in deep subseafloor sedimentary metagenomes.</title>
        <authorList>
            <person name="Kawai M."/>
            <person name="Futagami T."/>
            <person name="Toyoda A."/>
            <person name="Takaki Y."/>
            <person name="Nishi S."/>
            <person name="Hori S."/>
            <person name="Arai W."/>
            <person name="Tsubouchi T."/>
            <person name="Morono Y."/>
            <person name="Uchiyama I."/>
            <person name="Ito T."/>
            <person name="Fujiyama A."/>
            <person name="Inagaki F."/>
            <person name="Takami H."/>
        </authorList>
    </citation>
    <scope>NUCLEOTIDE SEQUENCE</scope>
    <source>
        <strain evidence="5">Expedition CK06-06</strain>
    </source>
</reference>
<name>X1A201_9ZZZZ</name>
<dbReference type="InterPro" id="IPR004101">
    <property type="entry name" value="Mur_ligase_C"/>
</dbReference>
<dbReference type="AlphaFoldDB" id="X1A201"/>
<sequence length="174" mass="19431">SLAAAAVGISYEMDLNQIKKGLESIKPFKMRMQIEEGKRNILLINDSYNANPTSMKAAIKVLSYLKQKRKRRSVAILGDMLELGKFSGISHINIGKFIVRQNVDLLLTRGENAKIISQTALSNGMSKDQVHQFSSNDEIKENILNLIKPKDIVLVKASRAMAFDDIADFLTVHN</sequence>
<keyword evidence="1" id="KW-0436">Ligase</keyword>
<dbReference type="InterPro" id="IPR036615">
    <property type="entry name" value="Mur_ligase_C_dom_sf"/>
</dbReference>
<proteinExistence type="predicted"/>
<dbReference type="InterPro" id="IPR051046">
    <property type="entry name" value="MurCDEF_CellWall_CoF430Synth"/>
</dbReference>
<gene>
    <name evidence="5" type="ORF">S01H4_08077</name>
</gene>
<organism evidence="5">
    <name type="scientific">marine sediment metagenome</name>
    <dbReference type="NCBI Taxonomy" id="412755"/>
    <lineage>
        <taxon>unclassified sequences</taxon>
        <taxon>metagenomes</taxon>
        <taxon>ecological metagenomes</taxon>
    </lineage>
</organism>
<dbReference type="PANTHER" id="PTHR43024:SF1">
    <property type="entry name" value="UDP-N-ACETYLMURAMOYL-TRIPEPTIDE--D-ALANYL-D-ALANINE LIGASE"/>
    <property type="match status" value="1"/>
</dbReference>
<keyword evidence="2" id="KW-0547">Nucleotide-binding</keyword>
<evidence type="ECO:0000256" key="2">
    <source>
        <dbReference type="ARBA" id="ARBA00022741"/>
    </source>
</evidence>
<dbReference type="EMBL" id="BART01002721">
    <property type="protein sequence ID" value="GAG66808.1"/>
    <property type="molecule type" value="Genomic_DNA"/>
</dbReference>
<dbReference type="PANTHER" id="PTHR43024">
    <property type="entry name" value="UDP-N-ACETYLMURAMOYL-TRIPEPTIDE--D-ALANYL-D-ALANINE LIGASE"/>
    <property type="match status" value="1"/>
</dbReference>
<dbReference type="Gene3D" id="3.90.190.20">
    <property type="entry name" value="Mur ligase, C-terminal domain"/>
    <property type="match status" value="1"/>
</dbReference>
<dbReference type="GO" id="GO:0005524">
    <property type="term" value="F:ATP binding"/>
    <property type="evidence" value="ECO:0007669"/>
    <property type="project" value="UniProtKB-KW"/>
</dbReference>
<dbReference type="Pfam" id="PF02875">
    <property type="entry name" value="Mur_ligase_C"/>
    <property type="match status" value="1"/>
</dbReference>
<feature type="domain" description="Mur ligase C-terminal" evidence="4">
    <location>
        <begin position="30"/>
        <end position="159"/>
    </location>
</feature>
<protein>
    <recommendedName>
        <fullName evidence="4">Mur ligase C-terminal domain-containing protein</fullName>
    </recommendedName>
</protein>
<feature type="non-terminal residue" evidence="5">
    <location>
        <position position="1"/>
    </location>
</feature>
<evidence type="ECO:0000256" key="3">
    <source>
        <dbReference type="ARBA" id="ARBA00022840"/>
    </source>
</evidence>
<dbReference type="GO" id="GO:0016881">
    <property type="term" value="F:acid-amino acid ligase activity"/>
    <property type="evidence" value="ECO:0007669"/>
    <property type="project" value="InterPro"/>
</dbReference>
<evidence type="ECO:0000256" key="1">
    <source>
        <dbReference type="ARBA" id="ARBA00022598"/>
    </source>
</evidence>
<keyword evidence="3" id="KW-0067">ATP-binding</keyword>
<dbReference type="SUPFAM" id="SSF53244">
    <property type="entry name" value="MurD-like peptide ligases, peptide-binding domain"/>
    <property type="match status" value="1"/>
</dbReference>
<evidence type="ECO:0000313" key="5">
    <source>
        <dbReference type="EMBL" id="GAG66808.1"/>
    </source>
</evidence>